<feature type="binding site" evidence="18">
    <location>
        <begin position="66"/>
        <end position="70"/>
    </location>
    <ligand>
        <name>(6S)-NADPHX</name>
        <dbReference type="ChEBI" id="CHEBI:64076"/>
    </ligand>
</feature>
<dbReference type="Proteomes" id="UP000250928">
    <property type="component" value="Unassembled WGS sequence"/>
</dbReference>
<feature type="binding site" evidence="17">
    <location>
        <position position="325"/>
    </location>
    <ligand>
        <name>(6S)-NADPHX</name>
        <dbReference type="ChEBI" id="CHEBI:64076"/>
    </ligand>
</feature>
<dbReference type="EC" id="4.2.1.136" evidence="19"/>
<keyword evidence="8 17" id="KW-0521">NADP</keyword>
<feature type="binding site" evidence="18">
    <location>
        <position position="129"/>
    </location>
    <ligand>
        <name>K(+)</name>
        <dbReference type="ChEBI" id="CHEBI:29103"/>
    </ligand>
</feature>
<comment type="similarity">
    <text evidence="3 19">In the N-terminal section; belongs to the NnrE/AIBP family.</text>
</comment>
<comment type="cofactor">
    <cofactor evidence="18 19">
        <name>K(+)</name>
        <dbReference type="ChEBI" id="CHEBI:29103"/>
    </cofactor>
    <text evidence="18 19">Binds 1 potassium ion per subunit.</text>
</comment>
<comment type="function">
    <text evidence="14 19">Bifunctional enzyme that catalyzes the epimerization of the S- and R-forms of NAD(P)HX and the dehydration of the S-form of NAD(P)HX at the expense of ADP, which is converted to AMP. This allows the repair of both epimers of NAD(P)HX, a damaged form of NAD(P)H that is a result of enzymatic or heat-dependent hydration.</text>
</comment>
<keyword evidence="6 17" id="KW-0547">Nucleotide-binding</keyword>
<feature type="binding site" evidence="17">
    <location>
        <begin position="408"/>
        <end position="412"/>
    </location>
    <ligand>
        <name>AMP</name>
        <dbReference type="ChEBI" id="CHEBI:456215"/>
    </ligand>
</feature>
<comment type="catalytic activity">
    <reaction evidence="15 17 19">
        <text>(6S)-NADHX + ADP = AMP + phosphate + NADH + H(+)</text>
        <dbReference type="Rhea" id="RHEA:32223"/>
        <dbReference type="ChEBI" id="CHEBI:15378"/>
        <dbReference type="ChEBI" id="CHEBI:43474"/>
        <dbReference type="ChEBI" id="CHEBI:57945"/>
        <dbReference type="ChEBI" id="CHEBI:64074"/>
        <dbReference type="ChEBI" id="CHEBI:456215"/>
        <dbReference type="ChEBI" id="CHEBI:456216"/>
        <dbReference type="EC" id="4.2.1.136"/>
    </reaction>
</comment>
<comment type="cofactor">
    <cofactor evidence="17">
        <name>Mg(2+)</name>
        <dbReference type="ChEBI" id="CHEBI:18420"/>
    </cofactor>
</comment>
<feature type="binding site" evidence="18">
    <location>
        <position position="165"/>
    </location>
    <ligand>
        <name>K(+)</name>
        <dbReference type="ChEBI" id="CHEBI:29103"/>
    </ligand>
</feature>
<evidence type="ECO:0000256" key="6">
    <source>
        <dbReference type="ARBA" id="ARBA00022741"/>
    </source>
</evidence>
<evidence type="ECO:0000259" key="20">
    <source>
        <dbReference type="PROSITE" id="PS51383"/>
    </source>
</evidence>
<keyword evidence="9 18" id="KW-0630">Potassium</keyword>
<organism evidence="22 23">
    <name type="scientific">Candidatus Sedimenticola endophacoides</name>
    <dbReference type="NCBI Taxonomy" id="2548426"/>
    <lineage>
        <taxon>Bacteria</taxon>
        <taxon>Pseudomonadati</taxon>
        <taxon>Pseudomonadota</taxon>
        <taxon>Gammaproteobacteria</taxon>
        <taxon>Chromatiales</taxon>
        <taxon>Sedimenticolaceae</taxon>
        <taxon>Sedimenticola</taxon>
    </lineage>
</organism>
<dbReference type="AlphaFoldDB" id="A0A6N4E8C8"/>
<evidence type="ECO:0000256" key="5">
    <source>
        <dbReference type="ARBA" id="ARBA00022723"/>
    </source>
</evidence>
<dbReference type="Gene3D" id="3.40.1190.20">
    <property type="match status" value="1"/>
</dbReference>
<dbReference type="PANTHER" id="PTHR12592:SF0">
    <property type="entry name" value="ATP-DEPENDENT (S)-NAD(P)H-HYDRATE DEHYDRATASE"/>
    <property type="match status" value="1"/>
</dbReference>
<name>A0A6N4E8C8_9GAMM</name>
<dbReference type="NCBIfam" id="TIGR00197">
    <property type="entry name" value="yjeF_nterm"/>
    <property type="match status" value="1"/>
</dbReference>
<sequence>MVTETTALPQALYRAADVRELDRMAIEEQGIPGRVLMERAGAAAFAWMRRIWPAARSLLVVCGGGNNGGDGYVVARLARQAGLDCRVMQVGDPSRLRGDALACAGAFAEAGGRAEPFAGIPGRVELIVDALFGTGLERPVTGEWAVAVEAVNDHPAPVISLDLPSGLHSDSGRVLGVAVRAAASISFIGLKRGMFTGQGPAYCGRVLFDALEVPRALHRGLPAPVRRIDWEALSGGMRPRPRDAHKGVFGRLLLVGGDAGFAGAIALAAEAAARTGAGLVRVATRQMHCPALGAACPEVMWQGVERPGVLGALLGWASAVVVGPGLGRSAWGQGLLARVLESDLPLVVDADALNLLAADPLWRDNWILTPHPGEAARLLGCSVAEVEADRFAALGELRSRFGGTVLLKGAGTLIDDEAGIALCSGGNPGMASGGMGDLLSGLIGGLLVQGFERPAVLGAALHAAAGDLAARGGERGMLARDLLPGIRCLINPEVADAAS</sequence>
<evidence type="ECO:0000256" key="2">
    <source>
        <dbReference type="ARBA" id="ARBA00000909"/>
    </source>
</evidence>
<protein>
    <recommendedName>
        <fullName evidence="19">Bifunctional NAD(P)H-hydrate repair enzyme</fullName>
    </recommendedName>
    <alternativeName>
        <fullName evidence="19">Nicotinamide nucleotide repair protein</fullName>
    </alternativeName>
    <domain>
        <recommendedName>
            <fullName evidence="19">ADP-dependent (S)-NAD(P)H-hydrate dehydratase</fullName>
            <ecNumber evidence="19">4.2.1.136</ecNumber>
        </recommendedName>
        <alternativeName>
            <fullName evidence="19">ADP-dependent NAD(P)HX dehydratase</fullName>
        </alternativeName>
    </domain>
    <domain>
        <recommendedName>
            <fullName evidence="19">NAD(P)H-hydrate epimerase</fullName>
            <ecNumber evidence="19">5.1.99.6</ecNumber>
        </recommendedName>
    </domain>
</protein>
<dbReference type="GO" id="GO:0005524">
    <property type="term" value="F:ATP binding"/>
    <property type="evidence" value="ECO:0007669"/>
    <property type="project" value="UniProtKB-UniRule"/>
</dbReference>
<dbReference type="Pfam" id="PF01256">
    <property type="entry name" value="Carb_kinase"/>
    <property type="match status" value="1"/>
</dbReference>
<comment type="catalytic activity">
    <reaction evidence="1 18 19">
        <text>(6R)-NADHX = (6S)-NADHX</text>
        <dbReference type="Rhea" id="RHEA:32215"/>
        <dbReference type="ChEBI" id="CHEBI:64074"/>
        <dbReference type="ChEBI" id="CHEBI:64075"/>
        <dbReference type="EC" id="5.1.99.6"/>
    </reaction>
</comment>
<keyword evidence="5 18" id="KW-0479">Metal-binding</keyword>
<dbReference type="Pfam" id="PF03853">
    <property type="entry name" value="YjeF_N"/>
    <property type="match status" value="1"/>
</dbReference>
<evidence type="ECO:0000256" key="3">
    <source>
        <dbReference type="ARBA" id="ARBA00006001"/>
    </source>
</evidence>
<dbReference type="InterPro" id="IPR000631">
    <property type="entry name" value="CARKD"/>
</dbReference>
<keyword evidence="10 17" id="KW-0520">NAD</keyword>
<evidence type="ECO:0000256" key="14">
    <source>
        <dbReference type="ARBA" id="ARBA00025153"/>
    </source>
</evidence>
<evidence type="ECO:0000313" key="22">
    <source>
        <dbReference type="EMBL" id="PUE05695.1"/>
    </source>
</evidence>
<evidence type="ECO:0000256" key="1">
    <source>
        <dbReference type="ARBA" id="ARBA00000013"/>
    </source>
</evidence>
<evidence type="ECO:0000256" key="7">
    <source>
        <dbReference type="ARBA" id="ARBA00022840"/>
    </source>
</evidence>
<keyword evidence="7 17" id="KW-0067">ATP-binding</keyword>
<feature type="binding site" evidence="18">
    <location>
        <position position="162"/>
    </location>
    <ligand>
        <name>(6S)-NADPHX</name>
        <dbReference type="ChEBI" id="CHEBI:64076"/>
    </ligand>
</feature>
<evidence type="ECO:0000256" key="15">
    <source>
        <dbReference type="ARBA" id="ARBA00048238"/>
    </source>
</evidence>
<comment type="subunit">
    <text evidence="17">Homotetramer.</text>
</comment>
<dbReference type="InterPro" id="IPR036652">
    <property type="entry name" value="YjeF_N_dom_sf"/>
</dbReference>
<comment type="similarity">
    <text evidence="4 19">In the C-terminal section; belongs to the NnrD/CARKD family.</text>
</comment>
<feature type="binding site" evidence="18">
    <location>
        <position position="67"/>
    </location>
    <ligand>
        <name>K(+)</name>
        <dbReference type="ChEBI" id="CHEBI:29103"/>
    </ligand>
</feature>
<keyword evidence="13" id="KW-0511">Multifunctional enzyme</keyword>
<evidence type="ECO:0000256" key="18">
    <source>
        <dbReference type="HAMAP-Rule" id="MF_01966"/>
    </source>
</evidence>
<dbReference type="PROSITE" id="PS51385">
    <property type="entry name" value="YJEF_N"/>
    <property type="match status" value="1"/>
</dbReference>
<comment type="function">
    <text evidence="18">Catalyzes the epimerization of the S- and R-forms of NAD(P)HX, a damaged form of NAD(P)H that is a result of enzymatic or heat-dependent hydration. This is a prerequisite for the S-specific NAD(P)H-hydrate dehydratase to allow the repair of both epimers of NAD(P)HX.</text>
</comment>
<dbReference type="NCBIfam" id="TIGR00196">
    <property type="entry name" value="yjeF_cterm"/>
    <property type="match status" value="1"/>
</dbReference>
<dbReference type="EC" id="5.1.99.6" evidence="19"/>
<proteinExistence type="inferred from homology"/>
<reference evidence="22 23" key="1">
    <citation type="submission" date="2018-01" db="EMBL/GenBank/DDBJ databases">
        <title>Novel co-symbiosis in the lucinid bivalve Phacoides pectinatus.</title>
        <authorList>
            <person name="Lim S.J."/>
            <person name="Davis B.G."/>
            <person name="Gill D.E."/>
            <person name="Engel A.S."/>
            <person name="Anderson L.C."/>
            <person name="Campbell B.J."/>
        </authorList>
    </citation>
    <scope>NUCLEOTIDE SEQUENCE [LARGE SCALE GENOMIC DNA]</scope>
    <source>
        <strain evidence="22">N3_P5</strain>
    </source>
</reference>
<comment type="similarity">
    <text evidence="18">Belongs to the NnrE/AIBP family.</text>
</comment>
<dbReference type="PANTHER" id="PTHR12592">
    <property type="entry name" value="ATP-DEPENDENT (S)-NAD(P)H-HYDRATE DEHYDRATASE FAMILY MEMBER"/>
    <property type="match status" value="1"/>
</dbReference>
<evidence type="ECO:0000256" key="9">
    <source>
        <dbReference type="ARBA" id="ARBA00022958"/>
    </source>
</evidence>
<dbReference type="SUPFAM" id="SSF53613">
    <property type="entry name" value="Ribokinase-like"/>
    <property type="match status" value="1"/>
</dbReference>
<dbReference type="Gene3D" id="3.40.50.10260">
    <property type="entry name" value="YjeF N-terminal domain"/>
    <property type="match status" value="1"/>
</dbReference>
<comment type="catalytic activity">
    <reaction evidence="16 17 19">
        <text>(6S)-NADPHX + ADP = AMP + phosphate + NADPH + H(+)</text>
        <dbReference type="Rhea" id="RHEA:32235"/>
        <dbReference type="ChEBI" id="CHEBI:15378"/>
        <dbReference type="ChEBI" id="CHEBI:43474"/>
        <dbReference type="ChEBI" id="CHEBI:57783"/>
        <dbReference type="ChEBI" id="CHEBI:64076"/>
        <dbReference type="ChEBI" id="CHEBI:456215"/>
        <dbReference type="ChEBI" id="CHEBI:456216"/>
        <dbReference type="EC" id="4.2.1.136"/>
    </reaction>
</comment>
<feature type="binding site" evidence="17">
    <location>
        <position position="371"/>
    </location>
    <ligand>
        <name>(6S)-NADPHX</name>
        <dbReference type="ChEBI" id="CHEBI:64076"/>
    </ligand>
</feature>
<evidence type="ECO:0000259" key="21">
    <source>
        <dbReference type="PROSITE" id="PS51385"/>
    </source>
</evidence>
<comment type="function">
    <text evidence="17">Catalyzes the dehydration of the S-form of NAD(P)HX at the expense of ADP, which is converted to AMP. Together with NAD(P)HX epimerase, which catalyzes the epimerization of the S- and R-forms, the enzyme allows the repair of both epimers of NAD(P)HX, a damaged form of NAD(P)H that is a result of enzymatic or heat-dependent hydration.</text>
</comment>
<keyword evidence="12 17" id="KW-0456">Lyase</keyword>
<comment type="caution">
    <text evidence="22">The sequence shown here is derived from an EMBL/GenBank/DDBJ whole genome shotgun (WGS) entry which is preliminary data.</text>
</comment>
<evidence type="ECO:0000256" key="8">
    <source>
        <dbReference type="ARBA" id="ARBA00022857"/>
    </source>
</evidence>
<dbReference type="CDD" id="cd01171">
    <property type="entry name" value="YXKO-related"/>
    <property type="match status" value="1"/>
</dbReference>
<evidence type="ECO:0000313" key="23">
    <source>
        <dbReference type="Proteomes" id="UP000250928"/>
    </source>
</evidence>
<evidence type="ECO:0000256" key="16">
    <source>
        <dbReference type="ARBA" id="ARBA00049209"/>
    </source>
</evidence>
<gene>
    <name evidence="18" type="primary">nnrE</name>
    <name evidence="17" type="synonym">nnrD</name>
    <name evidence="22" type="ORF">C3L24_00580</name>
</gene>
<dbReference type="GO" id="GO:0052856">
    <property type="term" value="F:NAD(P)HX epimerase activity"/>
    <property type="evidence" value="ECO:0007669"/>
    <property type="project" value="UniProtKB-UniRule"/>
</dbReference>
<accession>A0A6N4E8C8</accession>
<feature type="domain" description="YjeF C-terminal" evidence="20">
    <location>
        <begin position="229"/>
        <end position="493"/>
    </location>
</feature>
<dbReference type="SUPFAM" id="SSF64153">
    <property type="entry name" value="YjeF N-terminal domain-like"/>
    <property type="match status" value="1"/>
</dbReference>
<keyword evidence="11 18" id="KW-0413">Isomerase</keyword>
<dbReference type="InterPro" id="IPR030677">
    <property type="entry name" value="Nnr"/>
</dbReference>
<feature type="domain" description="YjeF N-terminal" evidence="21">
    <location>
        <begin position="18"/>
        <end position="219"/>
    </location>
</feature>
<comment type="caution">
    <text evidence="18">Lacks conserved residue(s) required for the propagation of feature annotation.</text>
</comment>
<dbReference type="HAMAP" id="MF_01965">
    <property type="entry name" value="NADHX_dehydratase"/>
    <property type="match status" value="1"/>
</dbReference>
<feature type="binding site" evidence="17">
    <location>
        <position position="436"/>
    </location>
    <ligand>
        <name>AMP</name>
        <dbReference type="ChEBI" id="CHEBI:456215"/>
    </ligand>
</feature>
<dbReference type="InterPro" id="IPR004443">
    <property type="entry name" value="YjeF_N_dom"/>
</dbReference>
<comment type="catalytic activity">
    <reaction evidence="2 18 19">
        <text>(6R)-NADPHX = (6S)-NADPHX</text>
        <dbReference type="Rhea" id="RHEA:32227"/>
        <dbReference type="ChEBI" id="CHEBI:64076"/>
        <dbReference type="ChEBI" id="CHEBI:64077"/>
        <dbReference type="EC" id="5.1.99.6"/>
    </reaction>
</comment>
<feature type="binding site" evidence="17">
    <location>
        <position position="264"/>
    </location>
    <ligand>
        <name>(6S)-NADPHX</name>
        <dbReference type="ChEBI" id="CHEBI:64076"/>
    </ligand>
</feature>
<evidence type="ECO:0000256" key="19">
    <source>
        <dbReference type="PIRNR" id="PIRNR017184"/>
    </source>
</evidence>
<evidence type="ECO:0000256" key="4">
    <source>
        <dbReference type="ARBA" id="ARBA00009524"/>
    </source>
</evidence>
<evidence type="ECO:0000256" key="10">
    <source>
        <dbReference type="ARBA" id="ARBA00023027"/>
    </source>
</evidence>
<dbReference type="PROSITE" id="PS51383">
    <property type="entry name" value="YJEF_C_3"/>
    <property type="match status" value="1"/>
</dbReference>
<evidence type="ECO:0000256" key="13">
    <source>
        <dbReference type="ARBA" id="ARBA00023268"/>
    </source>
</evidence>
<comment type="similarity">
    <text evidence="17">Belongs to the NnrD/CARKD family.</text>
</comment>
<dbReference type="GO" id="GO:0052855">
    <property type="term" value="F:ADP-dependent NAD(P)H-hydrate dehydratase activity"/>
    <property type="evidence" value="ECO:0007669"/>
    <property type="project" value="UniProtKB-UniRule"/>
</dbReference>
<dbReference type="GO" id="GO:0110051">
    <property type="term" value="P:metabolite repair"/>
    <property type="evidence" value="ECO:0007669"/>
    <property type="project" value="TreeGrafter"/>
</dbReference>
<dbReference type="EMBL" id="PQCO01000047">
    <property type="protein sequence ID" value="PUE05695.1"/>
    <property type="molecule type" value="Genomic_DNA"/>
</dbReference>
<feature type="binding site" evidence="17">
    <location>
        <position position="437"/>
    </location>
    <ligand>
        <name>(6S)-NADPHX</name>
        <dbReference type="ChEBI" id="CHEBI:64076"/>
    </ligand>
</feature>
<dbReference type="InterPro" id="IPR029056">
    <property type="entry name" value="Ribokinase-like"/>
</dbReference>
<dbReference type="HAMAP" id="MF_01966">
    <property type="entry name" value="NADHX_epimerase"/>
    <property type="match status" value="1"/>
</dbReference>
<evidence type="ECO:0000256" key="11">
    <source>
        <dbReference type="ARBA" id="ARBA00023235"/>
    </source>
</evidence>
<feature type="binding site" evidence="18">
    <location>
        <begin position="133"/>
        <end position="139"/>
    </location>
    <ligand>
        <name>(6S)-NADPHX</name>
        <dbReference type="ChEBI" id="CHEBI:64076"/>
    </ligand>
</feature>
<dbReference type="PIRSF" id="PIRSF017184">
    <property type="entry name" value="Nnr"/>
    <property type="match status" value="1"/>
</dbReference>
<dbReference type="GO" id="GO:0046496">
    <property type="term" value="P:nicotinamide nucleotide metabolic process"/>
    <property type="evidence" value="ECO:0007669"/>
    <property type="project" value="UniProtKB-UniRule"/>
</dbReference>
<evidence type="ECO:0000256" key="12">
    <source>
        <dbReference type="ARBA" id="ARBA00023239"/>
    </source>
</evidence>
<dbReference type="GO" id="GO:0046872">
    <property type="term" value="F:metal ion binding"/>
    <property type="evidence" value="ECO:0007669"/>
    <property type="project" value="UniProtKB-UniRule"/>
</dbReference>
<evidence type="ECO:0000256" key="17">
    <source>
        <dbReference type="HAMAP-Rule" id="MF_01965"/>
    </source>
</evidence>